<keyword evidence="2" id="KW-1185">Reference proteome</keyword>
<accession>A0ACC2G5K8</accession>
<protein>
    <submittedName>
        <fullName evidence="1">Uncharacterized protein</fullName>
    </submittedName>
</protein>
<comment type="caution">
    <text evidence="1">The sequence shown here is derived from an EMBL/GenBank/DDBJ whole genome shotgun (WGS) entry which is preliminary data.</text>
</comment>
<reference evidence="1" key="1">
    <citation type="submission" date="2021-05" db="EMBL/GenBank/DDBJ databases">
        <authorList>
            <person name="Pan Q."/>
            <person name="Jouanno E."/>
            <person name="Zahm M."/>
            <person name="Klopp C."/>
            <person name="Cabau C."/>
            <person name="Louis A."/>
            <person name="Berthelot C."/>
            <person name="Parey E."/>
            <person name="Roest Crollius H."/>
            <person name="Montfort J."/>
            <person name="Robinson-Rechavi M."/>
            <person name="Bouchez O."/>
            <person name="Lampietro C."/>
            <person name="Lopez Roques C."/>
            <person name="Donnadieu C."/>
            <person name="Postlethwait J."/>
            <person name="Bobe J."/>
            <person name="Dillon D."/>
            <person name="Chandos A."/>
            <person name="von Hippel F."/>
            <person name="Guiguen Y."/>
        </authorList>
    </citation>
    <scope>NUCLEOTIDE SEQUENCE</scope>
    <source>
        <strain evidence="1">YG-Jan2019</strain>
    </source>
</reference>
<gene>
    <name evidence="1" type="ORF">DPEC_G00211090</name>
</gene>
<name>A0ACC2G5K8_DALPE</name>
<evidence type="ECO:0000313" key="1">
    <source>
        <dbReference type="EMBL" id="KAJ7999023.1"/>
    </source>
</evidence>
<organism evidence="1 2">
    <name type="scientific">Dallia pectoralis</name>
    <name type="common">Alaska blackfish</name>
    <dbReference type="NCBI Taxonomy" id="75939"/>
    <lineage>
        <taxon>Eukaryota</taxon>
        <taxon>Metazoa</taxon>
        <taxon>Chordata</taxon>
        <taxon>Craniata</taxon>
        <taxon>Vertebrata</taxon>
        <taxon>Euteleostomi</taxon>
        <taxon>Actinopterygii</taxon>
        <taxon>Neopterygii</taxon>
        <taxon>Teleostei</taxon>
        <taxon>Protacanthopterygii</taxon>
        <taxon>Esociformes</taxon>
        <taxon>Umbridae</taxon>
        <taxon>Dallia</taxon>
    </lineage>
</organism>
<dbReference type="Proteomes" id="UP001157502">
    <property type="component" value="Chromosome 17"/>
</dbReference>
<dbReference type="EMBL" id="CM055744">
    <property type="protein sequence ID" value="KAJ7999023.1"/>
    <property type="molecule type" value="Genomic_DNA"/>
</dbReference>
<sequence>MLANCGAADPRRVGATIRNHEIWLADIQEQCIFGFDLLNDLGARVDVSKNIIHLEPVPTLLSQPPRPAIRSKQAIRSGDHSVTGDDSSGAISSAYYPEAFCRLKPWSCSQSPQRSGPYLLRPTSSSLCVG</sequence>
<proteinExistence type="predicted"/>
<evidence type="ECO:0000313" key="2">
    <source>
        <dbReference type="Proteomes" id="UP001157502"/>
    </source>
</evidence>